<evidence type="ECO:0000256" key="2">
    <source>
        <dbReference type="ARBA" id="ARBA00022737"/>
    </source>
</evidence>
<dbReference type="SMR" id="V7APN7"/>
<evidence type="ECO:0000256" key="3">
    <source>
        <dbReference type="ARBA" id="ARBA00022821"/>
    </source>
</evidence>
<organism evidence="6 7">
    <name type="scientific">Phaseolus vulgaris</name>
    <name type="common">Kidney bean</name>
    <name type="synonym">French bean</name>
    <dbReference type="NCBI Taxonomy" id="3885"/>
    <lineage>
        <taxon>Eukaryota</taxon>
        <taxon>Viridiplantae</taxon>
        <taxon>Streptophyta</taxon>
        <taxon>Embryophyta</taxon>
        <taxon>Tracheophyta</taxon>
        <taxon>Spermatophyta</taxon>
        <taxon>Magnoliopsida</taxon>
        <taxon>eudicotyledons</taxon>
        <taxon>Gunneridae</taxon>
        <taxon>Pentapetalae</taxon>
        <taxon>rosids</taxon>
        <taxon>fabids</taxon>
        <taxon>Fabales</taxon>
        <taxon>Fabaceae</taxon>
        <taxon>Papilionoideae</taxon>
        <taxon>50 kb inversion clade</taxon>
        <taxon>NPAAA clade</taxon>
        <taxon>indigoferoid/millettioid clade</taxon>
        <taxon>Phaseoleae</taxon>
        <taxon>Phaseolus</taxon>
    </lineage>
</organism>
<evidence type="ECO:0000259" key="5">
    <source>
        <dbReference type="PROSITE" id="PS50104"/>
    </source>
</evidence>
<dbReference type="Gramene" id="ESW06151">
    <property type="protein sequence ID" value="ESW06151"/>
    <property type="gene ID" value="PHAVU_010G024100g"/>
</dbReference>
<keyword evidence="3" id="KW-0611">Plant defense</keyword>
<feature type="signal peptide" evidence="4">
    <location>
        <begin position="1"/>
        <end position="21"/>
    </location>
</feature>
<evidence type="ECO:0000256" key="4">
    <source>
        <dbReference type="SAM" id="SignalP"/>
    </source>
</evidence>
<dbReference type="SUPFAM" id="SSF52058">
    <property type="entry name" value="L domain-like"/>
    <property type="match status" value="1"/>
</dbReference>
<dbReference type="SUPFAM" id="SSF52200">
    <property type="entry name" value="Toll/Interleukin receptor TIR domain"/>
    <property type="match status" value="1"/>
</dbReference>
<dbReference type="SUPFAM" id="SSF52540">
    <property type="entry name" value="P-loop containing nucleoside triphosphate hydrolases"/>
    <property type="match status" value="1"/>
</dbReference>
<dbReference type="PANTHER" id="PTHR11017">
    <property type="entry name" value="LEUCINE-RICH REPEAT-CONTAINING PROTEIN"/>
    <property type="match status" value="1"/>
</dbReference>
<sequence>MEKKSKGNLCLISILPSLLLASPLSFTTPNEDNPIPFQQPILNLCRVAIVVFTKFYSQSAWCLHQLQQIIKWHETYCRHVLPVYYEIQPSDVRLQKGDFGKAFKATAHQTFSGQELEHGMSRWSHALIKAANLFGWDESNYRSDAELVHKIVKTVLHLPVLSATQFPVGLESRVKDVIRIIKNRSTQVFTIAICGKGGSGKTTLAKAIYNQIQGTFMEKSFIEDITQLGSGTSAYLRLEKQLLLDVLKTKMKTPSDKIRERLYGKRVLIVLDDVSKFHASLVLKWRVWFSGETVIIITTRDQDLQRILQFDFVSQLNPMNADESLELLSWHAFGEAKPKEEYKYLAESVVSHCGGLPLTLEVIGSCLFERTKEEWNSVLLKLEKIPLHNIQRKLKISFYGLRNEMEKDLFLDICCSFLGEGRAYVTKILNGCGVDADTGIRVLIESSLINIKKNDKLGMHPMLQKMGREIIRMKRRRLQFDEAEYVLTDNSGRNSRAVPVKLRSARREPSRLDGYSPYTSKKLRWISLKRSYTPYSPDSLHLHDAIAIHIKDNHLRLLLKEPQVFRWLKVLNLSHSEYLIETPDFSRLSSLEQLILKDCPGLRKVHQSIGGLSNLTPQRIIVGMILRHCLAAWQIFEVFWCNVTQSFNYLST</sequence>
<proteinExistence type="predicted"/>
<dbReference type="Gene3D" id="3.40.50.10140">
    <property type="entry name" value="Toll/interleukin-1 receptor homology (TIR) domain"/>
    <property type="match status" value="1"/>
</dbReference>
<dbReference type="InterPro" id="IPR036390">
    <property type="entry name" value="WH_DNA-bd_sf"/>
</dbReference>
<dbReference type="InterPro" id="IPR003593">
    <property type="entry name" value="AAA+_ATPase"/>
</dbReference>
<dbReference type="InterPro" id="IPR058192">
    <property type="entry name" value="WHD_ROQ1-like"/>
</dbReference>
<evidence type="ECO:0000313" key="6">
    <source>
        <dbReference type="EMBL" id="ESW06151.1"/>
    </source>
</evidence>
<dbReference type="SMART" id="SM00382">
    <property type="entry name" value="AAA"/>
    <property type="match status" value="1"/>
</dbReference>
<dbReference type="Gene3D" id="3.40.50.300">
    <property type="entry name" value="P-loop containing nucleotide triphosphate hydrolases"/>
    <property type="match status" value="1"/>
</dbReference>
<feature type="domain" description="TIR" evidence="5">
    <location>
        <begin position="1"/>
        <end position="159"/>
    </location>
</feature>
<dbReference type="InterPro" id="IPR032675">
    <property type="entry name" value="LRR_dom_sf"/>
</dbReference>
<dbReference type="OrthoDB" id="1426595at2759"/>
<dbReference type="InterPro" id="IPR000157">
    <property type="entry name" value="TIR_dom"/>
</dbReference>
<evidence type="ECO:0000313" key="7">
    <source>
        <dbReference type="Proteomes" id="UP000000226"/>
    </source>
</evidence>
<dbReference type="Gene3D" id="3.80.10.10">
    <property type="entry name" value="Ribonuclease Inhibitor"/>
    <property type="match status" value="1"/>
</dbReference>
<dbReference type="SUPFAM" id="SSF46785">
    <property type="entry name" value="Winged helix' DNA-binding domain"/>
    <property type="match status" value="1"/>
</dbReference>
<dbReference type="PRINTS" id="PR00364">
    <property type="entry name" value="DISEASERSIST"/>
</dbReference>
<dbReference type="Pfam" id="PF23282">
    <property type="entry name" value="WHD_ROQ1"/>
    <property type="match status" value="1"/>
</dbReference>
<dbReference type="EMBL" id="CM002297">
    <property type="protein sequence ID" value="ESW06151.1"/>
    <property type="molecule type" value="Genomic_DNA"/>
</dbReference>
<dbReference type="InterPro" id="IPR042197">
    <property type="entry name" value="Apaf_helical"/>
</dbReference>
<dbReference type="eggNOG" id="ENOG502QQJE">
    <property type="taxonomic scope" value="Eukaryota"/>
</dbReference>
<feature type="chain" id="PRO_5004753477" description="TIR domain-containing protein" evidence="4">
    <location>
        <begin position="22"/>
        <end position="652"/>
    </location>
</feature>
<dbReference type="InterPro" id="IPR027417">
    <property type="entry name" value="P-loop_NTPase"/>
</dbReference>
<dbReference type="GO" id="GO:0043531">
    <property type="term" value="F:ADP binding"/>
    <property type="evidence" value="ECO:0007669"/>
    <property type="project" value="InterPro"/>
</dbReference>
<dbReference type="PROSITE" id="PS50104">
    <property type="entry name" value="TIR"/>
    <property type="match status" value="1"/>
</dbReference>
<dbReference type="Proteomes" id="UP000000226">
    <property type="component" value="Chromosome 10"/>
</dbReference>
<reference evidence="7" key="1">
    <citation type="journal article" date="2014" name="Nat. Genet.">
        <title>A reference genome for common bean and genome-wide analysis of dual domestications.</title>
        <authorList>
            <person name="Schmutz J."/>
            <person name="McClean P.E."/>
            <person name="Mamidi S."/>
            <person name="Wu G.A."/>
            <person name="Cannon S.B."/>
            <person name="Grimwood J."/>
            <person name="Jenkins J."/>
            <person name="Shu S."/>
            <person name="Song Q."/>
            <person name="Chavarro C."/>
            <person name="Torres-Torres M."/>
            <person name="Geffroy V."/>
            <person name="Moghaddam S.M."/>
            <person name="Gao D."/>
            <person name="Abernathy B."/>
            <person name="Barry K."/>
            <person name="Blair M."/>
            <person name="Brick M.A."/>
            <person name="Chovatia M."/>
            <person name="Gepts P."/>
            <person name="Goodstein D.M."/>
            <person name="Gonzales M."/>
            <person name="Hellsten U."/>
            <person name="Hyten D.L."/>
            <person name="Jia G."/>
            <person name="Kelly J.D."/>
            <person name="Kudrna D."/>
            <person name="Lee R."/>
            <person name="Richard M.M."/>
            <person name="Miklas P.N."/>
            <person name="Osorno J.M."/>
            <person name="Rodrigues J."/>
            <person name="Thareau V."/>
            <person name="Urrea C.A."/>
            <person name="Wang M."/>
            <person name="Yu Y."/>
            <person name="Zhang M."/>
            <person name="Wing R.A."/>
            <person name="Cregan P.B."/>
            <person name="Rokhsar D.S."/>
            <person name="Jackson S.A."/>
        </authorList>
    </citation>
    <scope>NUCLEOTIDE SEQUENCE [LARGE SCALE GENOMIC DNA]</scope>
    <source>
        <strain evidence="7">cv. G19833</strain>
    </source>
</reference>
<dbReference type="GO" id="GO:0006952">
    <property type="term" value="P:defense response"/>
    <property type="evidence" value="ECO:0007669"/>
    <property type="project" value="UniProtKB-KW"/>
</dbReference>
<dbReference type="InterPro" id="IPR002182">
    <property type="entry name" value="NB-ARC"/>
</dbReference>
<dbReference type="Pfam" id="PF00931">
    <property type="entry name" value="NB-ARC"/>
    <property type="match status" value="1"/>
</dbReference>
<dbReference type="Pfam" id="PF01582">
    <property type="entry name" value="TIR"/>
    <property type="match status" value="1"/>
</dbReference>
<dbReference type="OMA" id="AIAIHIK"/>
<accession>V7APN7</accession>
<dbReference type="PANTHER" id="PTHR11017:SF560">
    <property type="entry name" value="RESISTANCE PROTEIN (TIR-NBS-LRR CLASS), PUTATIVE-RELATED"/>
    <property type="match status" value="1"/>
</dbReference>
<keyword evidence="7" id="KW-1185">Reference proteome</keyword>
<evidence type="ECO:0000256" key="1">
    <source>
        <dbReference type="ARBA" id="ARBA00022614"/>
    </source>
</evidence>
<keyword evidence="1" id="KW-0433">Leucine-rich repeat</keyword>
<dbReference type="InterPro" id="IPR044974">
    <property type="entry name" value="Disease_R_plants"/>
</dbReference>
<dbReference type="InterPro" id="IPR035897">
    <property type="entry name" value="Toll_tir_struct_dom_sf"/>
</dbReference>
<name>V7APN7_PHAVU</name>
<gene>
    <name evidence="6" type="ORF">PHAVU_010G024100g</name>
</gene>
<dbReference type="Gene3D" id="1.10.8.430">
    <property type="entry name" value="Helical domain of apoptotic protease-activating factors"/>
    <property type="match status" value="1"/>
</dbReference>
<dbReference type="GO" id="GO:0007165">
    <property type="term" value="P:signal transduction"/>
    <property type="evidence" value="ECO:0007669"/>
    <property type="project" value="InterPro"/>
</dbReference>
<dbReference type="AlphaFoldDB" id="V7APN7"/>
<keyword evidence="4" id="KW-0732">Signal</keyword>
<protein>
    <recommendedName>
        <fullName evidence="5">TIR domain-containing protein</fullName>
    </recommendedName>
</protein>
<keyword evidence="2" id="KW-0677">Repeat</keyword>